<dbReference type="Proteomes" id="UP000295345">
    <property type="component" value="Unassembled WGS sequence"/>
</dbReference>
<sequence length="78" mass="8493">MAVTDTILWSREDGPDRVIENPLPGQTYQLEGDGTIQNNTDVPLQLYAQDDSAPTDQIDPGHTAPAPPAEHFSVYCVV</sequence>
<protein>
    <submittedName>
        <fullName evidence="1">Uncharacterized protein</fullName>
    </submittedName>
</protein>
<keyword evidence="2" id="KW-1185">Reference proteome</keyword>
<evidence type="ECO:0000313" key="2">
    <source>
        <dbReference type="Proteomes" id="UP000295345"/>
    </source>
</evidence>
<organism evidence="1 2">
    <name type="scientific">Streptomyces hainanensis</name>
    <dbReference type="NCBI Taxonomy" id="402648"/>
    <lineage>
        <taxon>Bacteria</taxon>
        <taxon>Bacillati</taxon>
        <taxon>Actinomycetota</taxon>
        <taxon>Actinomycetes</taxon>
        <taxon>Kitasatosporales</taxon>
        <taxon>Streptomycetaceae</taxon>
        <taxon>Streptomyces</taxon>
    </lineage>
</organism>
<accession>A0A4R4SHH2</accession>
<evidence type="ECO:0000313" key="1">
    <source>
        <dbReference type="EMBL" id="TDC60883.1"/>
    </source>
</evidence>
<proteinExistence type="predicted"/>
<reference evidence="1 2" key="1">
    <citation type="submission" date="2019-03" db="EMBL/GenBank/DDBJ databases">
        <title>Draft genome sequences of novel Actinobacteria.</title>
        <authorList>
            <person name="Sahin N."/>
            <person name="Ay H."/>
            <person name="Saygin H."/>
        </authorList>
    </citation>
    <scope>NUCLEOTIDE SEQUENCE [LARGE SCALE GENOMIC DNA]</scope>
    <source>
        <strain evidence="1 2">DSM 41900</strain>
    </source>
</reference>
<dbReference type="RefSeq" id="WP_132822334.1">
    <property type="nucleotide sequence ID" value="NZ_SMKI01000776.1"/>
</dbReference>
<dbReference type="EMBL" id="SMKI01000776">
    <property type="protein sequence ID" value="TDC60883.1"/>
    <property type="molecule type" value="Genomic_DNA"/>
</dbReference>
<comment type="caution">
    <text evidence="1">The sequence shown here is derived from an EMBL/GenBank/DDBJ whole genome shotgun (WGS) entry which is preliminary data.</text>
</comment>
<name>A0A4R4SHH2_9ACTN</name>
<dbReference type="AlphaFoldDB" id="A0A4R4SHH2"/>
<gene>
    <name evidence="1" type="ORF">E1283_35805</name>
</gene>